<feature type="domain" description="LysM" evidence="2">
    <location>
        <begin position="620"/>
        <end position="664"/>
    </location>
</feature>
<dbReference type="Pfam" id="PF01464">
    <property type="entry name" value="SLT"/>
    <property type="match status" value="1"/>
</dbReference>
<dbReference type="PANTHER" id="PTHR33734">
    <property type="entry name" value="LYSM DOMAIN-CONTAINING GPI-ANCHORED PROTEIN 2"/>
    <property type="match status" value="1"/>
</dbReference>
<feature type="domain" description="LysM" evidence="2">
    <location>
        <begin position="686"/>
        <end position="729"/>
    </location>
</feature>
<dbReference type="RefSeq" id="WP_184176627.1">
    <property type="nucleotide sequence ID" value="NZ_JACHGF010000007.1"/>
</dbReference>
<dbReference type="EMBL" id="JACHGF010000007">
    <property type="protein sequence ID" value="MBB5285968.1"/>
    <property type="molecule type" value="Genomic_DNA"/>
</dbReference>
<feature type="domain" description="LysM" evidence="2">
    <location>
        <begin position="385"/>
        <end position="430"/>
    </location>
</feature>
<dbReference type="SUPFAM" id="SSF54106">
    <property type="entry name" value="LysM domain"/>
    <property type="match status" value="3"/>
</dbReference>
<dbReference type="AlphaFoldDB" id="A0A840U0R3"/>
<keyword evidence="4" id="KW-1185">Reference proteome</keyword>
<evidence type="ECO:0000313" key="4">
    <source>
        <dbReference type="Proteomes" id="UP000557307"/>
    </source>
</evidence>
<reference evidence="3 4" key="1">
    <citation type="submission" date="2020-08" db="EMBL/GenBank/DDBJ databases">
        <title>Genomic Encyclopedia of Type Strains, Phase IV (KMG-IV): sequencing the most valuable type-strain genomes for metagenomic binning, comparative biology and taxonomic classification.</title>
        <authorList>
            <person name="Goeker M."/>
        </authorList>
    </citation>
    <scope>NUCLEOTIDE SEQUENCE [LARGE SCALE GENOMIC DNA]</scope>
    <source>
        <strain evidence="3 4">DSM 105074</strain>
    </source>
</reference>
<proteinExistence type="predicted"/>
<dbReference type="SMART" id="SM00257">
    <property type="entry name" value="LysM"/>
    <property type="match status" value="3"/>
</dbReference>
<feature type="compositionally biased region" description="Low complexity" evidence="1">
    <location>
        <begin position="595"/>
        <end position="617"/>
    </location>
</feature>
<gene>
    <name evidence="3" type="ORF">HNQ92_004128</name>
</gene>
<dbReference type="CDD" id="cd16894">
    <property type="entry name" value="MltD-like"/>
    <property type="match status" value="1"/>
</dbReference>
<feature type="region of interest" description="Disordered" evidence="1">
    <location>
        <begin position="461"/>
        <end position="621"/>
    </location>
</feature>
<organism evidence="3 4">
    <name type="scientific">Rhabdobacter roseus</name>
    <dbReference type="NCBI Taxonomy" id="1655419"/>
    <lineage>
        <taxon>Bacteria</taxon>
        <taxon>Pseudomonadati</taxon>
        <taxon>Bacteroidota</taxon>
        <taxon>Cytophagia</taxon>
        <taxon>Cytophagales</taxon>
        <taxon>Cytophagaceae</taxon>
        <taxon>Rhabdobacter</taxon>
    </lineage>
</organism>
<dbReference type="Proteomes" id="UP000557307">
    <property type="component" value="Unassembled WGS sequence"/>
</dbReference>
<evidence type="ECO:0000259" key="2">
    <source>
        <dbReference type="PROSITE" id="PS51782"/>
    </source>
</evidence>
<feature type="compositionally biased region" description="Polar residues" evidence="1">
    <location>
        <begin position="496"/>
        <end position="507"/>
    </location>
</feature>
<dbReference type="SUPFAM" id="SSF53955">
    <property type="entry name" value="Lysozyme-like"/>
    <property type="match status" value="1"/>
</dbReference>
<evidence type="ECO:0000313" key="3">
    <source>
        <dbReference type="EMBL" id="MBB5285968.1"/>
    </source>
</evidence>
<dbReference type="InterPro" id="IPR036779">
    <property type="entry name" value="LysM_dom_sf"/>
</dbReference>
<accession>A0A840U0R3</accession>
<dbReference type="PROSITE" id="PS51782">
    <property type="entry name" value="LYSM"/>
    <property type="match status" value="3"/>
</dbReference>
<evidence type="ECO:0000256" key="1">
    <source>
        <dbReference type="SAM" id="MobiDB-lite"/>
    </source>
</evidence>
<comment type="caution">
    <text evidence="3">The sequence shown here is derived from an EMBL/GenBank/DDBJ whole genome shotgun (WGS) entry which is preliminary data.</text>
</comment>
<dbReference type="GO" id="GO:0008932">
    <property type="term" value="F:lytic endotransglycosylase activity"/>
    <property type="evidence" value="ECO:0007669"/>
    <property type="project" value="TreeGrafter"/>
</dbReference>
<dbReference type="InterPro" id="IPR023346">
    <property type="entry name" value="Lysozyme-like_dom_sf"/>
</dbReference>
<protein>
    <submittedName>
        <fullName evidence="3">Membrane-bound lytic murein transglycosylase D</fullName>
    </submittedName>
</protein>
<dbReference type="InterPro" id="IPR018392">
    <property type="entry name" value="LysM"/>
</dbReference>
<dbReference type="Gene3D" id="3.10.350.10">
    <property type="entry name" value="LysM domain"/>
    <property type="match status" value="3"/>
</dbReference>
<sequence length="732" mass="80659">MLKHVKNYLSLYLLVAWVVVGKENTAAQDIPSIPASLPFAGINVKLDNGARALIESDVRSLMANRRFWEDKMDRAILYFPLIEGVLIDEEVPIDFKYLAVQESSLTPDAVSSSNAVGFWQFKQETALELGIRVDNEVDERKNISASTHAAARYLKRSNQQFNNWVSSLYSYYLGMGGISKIVPANWAYAREITLTGQTDRYVLRFFAHKIALEAGLERYRSANTIVLLEAPYGKGRALSEVSRDLGVTVLDLQRYNRWFNGDYIPADKDYMLAIPVATGQINAVRDKLSMVRQDPGMDLSRTDIGFPVLRKASVQLRGANDPVFYEINGLPGVQARPNDQVAALAKIAKISTSSFLRYNDMTPQDPIIPGDVYYLAKKNKKAMVPFHTVRENETLRSISQIYGIRLRDLMSYNRINNRNLRLPTGRVMWLMKKRPAKQPVEIINQPGQDKNLPLQATSTLASAPATVAPASTPSSPSAEIPRNASERKKYTPKLAENTTASGTSTDVSRTDVPRTASPSNEAPAVAVTRTEVPRTEVPANEAPANETAQARVPTRTSTSGGSTGDRIVIISQENGQPQMQAEEPTAVASRPVNRTPSARVPATSTPSTSSRPAAPSSGTQYHTVEAGQTFYSVSRLYNISVYDLFTWNKLTADDKLSVGQRLLVAPPATQVPTTVSTTTAPTADFVTHTVASGETLFRISQTYGVSMDEIQQVNNMPNTTVKLGQRLKIPKR</sequence>
<dbReference type="CDD" id="cd00118">
    <property type="entry name" value="LysM"/>
    <property type="match status" value="3"/>
</dbReference>
<dbReference type="Gene3D" id="1.10.530.10">
    <property type="match status" value="1"/>
</dbReference>
<name>A0A840U0R3_9BACT</name>
<feature type="compositionally biased region" description="Low complexity" evidence="1">
    <location>
        <begin position="461"/>
        <end position="478"/>
    </location>
</feature>
<dbReference type="PANTHER" id="PTHR33734:SF22">
    <property type="entry name" value="MEMBRANE-BOUND LYTIC MUREIN TRANSGLYCOSYLASE D"/>
    <property type="match status" value="1"/>
</dbReference>
<dbReference type="Pfam" id="PF01476">
    <property type="entry name" value="LysM"/>
    <property type="match status" value="3"/>
</dbReference>
<dbReference type="InterPro" id="IPR008258">
    <property type="entry name" value="Transglycosylase_SLT_dom_1"/>
</dbReference>